<dbReference type="PANTHER" id="PTHR47810">
    <property type="entry name" value="DNA LIGASE"/>
    <property type="match status" value="1"/>
</dbReference>
<dbReference type="GO" id="GO:0006310">
    <property type="term" value="P:DNA recombination"/>
    <property type="evidence" value="ECO:0007669"/>
    <property type="project" value="InterPro"/>
</dbReference>
<dbReference type="InterPro" id="IPR029319">
    <property type="entry name" value="DNA_ligase_OB"/>
</dbReference>
<dbReference type="GO" id="GO:0006281">
    <property type="term" value="P:DNA repair"/>
    <property type="evidence" value="ECO:0007669"/>
    <property type="project" value="UniProtKB-KW"/>
</dbReference>
<name>A0A1M6MFN3_9FIRM</name>
<dbReference type="AlphaFoldDB" id="A0A1M6MFN3"/>
<dbReference type="Gene3D" id="2.40.50.140">
    <property type="entry name" value="Nucleic acid-binding proteins"/>
    <property type="match status" value="1"/>
</dbReference>
<dbReference type="Proteomes" id="UP000322917">
    <property type="component" value="Unassembled WGS sequence"/>
</dbReference>
<organism evidence="8 9">
    <name type="scientific">Propionispora hippei DSM 15287</name>
    <dbReference type="NCBI Taxonomy" id="1123003"/>
    <lineage>
        <taxon>Bacteria</taxon>
        <taxon>Bacillati</taxon>
        <taxon>Bacillota</taxon>
        <taxon>Negativicutes</taxon>
        <taxon>Selenomonadales</taxon>
        <taxon>Sporomusaceae</taxon>
        <taxon>Propionispora</taxon>
    </lineage>
</organism>
<dbReference type="GO" id="GO:0005524">
    <property type="term" value="F:ATP binding"/>
    <property type="evidence" value="ECO:0007669"/>
    <property type="project" value="InterPro"/>
</dbReference>
<dbReference type="PROSITE" id="PS00333">
    <property type="entry name" value="DNA_LIGASE_A2"/>
    <property type="match status" value="1"/>
</dbReference>
<dbReference type="InterPro" id="IPR012310">
    <property type="entry name" value="DNA_ligase_ATP-dep_cent"/>
</dbReference>
<keyword evidence="5" id="KW-0234">DNA repair</keyword>
<feature type="domain" description="ATP-dependent DNA ligase family profile" evidence="7">
    <location>
        <begin position="143"/>
        <end position="224"/>
    </location>
</feature>
<dbReference type="PROSITE" id="PS50160">
    <property type="entry name" value="DNA_LIGASE_A3"/>
    <property type="match status" value="1"/>
</dbReference>
<reference evidence="8 9" key="1">
    <citation type="submission" date="2016-11" db="EMBL/GenBank/DDBJ databases">
        <authorList>
            <person name="Varghese N."/>
            <person name="Submissions S."/>
        </authorList>
    </citation>
    <scope>NUCLEOTIDE SEQUENCE [LARGE SCALE GENOMIC DNA]</scope>
    <source>
        <strain evidence="8 9">DSM 15287</strain>
    </source>
</reference>
<dbReference type="InterPro" id="IPR016059">
    <property type="entry name" value="DNA_ligase_ATP-dep_CS"/>
</dbReference>
<evidence type="ECO:0000313" key="9">
    <source>
        <dbReference type="Proteomes" id="UP000322917"/>
    </source>
</evidence>
<dbReference type="PANTHER" id="PTHR47810:SF1">
    <property type="entry name" value="DNA LIGASE B"/>
    <property type="match status" value="1"/>
</dbReference>
<dbReference type="GO" id="GO:0006260">
    <property type="term" value="P:DNA replication"/>
    <property type="evidence" value="ECO:0007669"/>
    <property type="project" value="UniProtKB-KW"/>
</dbReference>
<evidence type="ECO:0000256" key="3">
    <source>
        <dbReference type="ARBA" id="ARBA00022705"/>
    </source>
</evidence>
<dbReference type="OrthoDB" id="9802472at2"/>
<dbReference type="InterPro" id="IPR012340">
    <property type="entry name" value="NA-bd_OB-fold"/>
</dbReference>
<dbReference type="SUPFAM" id="SSF56091">
    <property type="entry name" value="DNA ligase/mRNA capping enzyme, catalytic domain"/>
    <property type="match status" value="1"/>
</dbReference>
<protein>
    <submittedName>
        <fullName evidence="8">DNA ligase-1</fullName>
    </submittedName>
</protein>
<evidence type="ECO:0000259" key="7">
    <source>
        <dbReference type="PROSITE" id="PS50160"/>
    </source>
</evidence>
<dbReference type="EMBL" id="FQZD01000041">
    <property type="protein sequence ID" value="SHJ82275.1"/>
    <property type="molecule type" value="Genomic_DNA"/>
</dbReference>
<dbReference type="InterPro" id="IPR050326">
    <property type="entry name" value="NAD_dep_DNA_ligaseB"/>
</dbReference>
<evidence type="ECO:0000256" key="1">
    <source>
        <dbReference type="ARBA" id="ARBA00001968"/>
    </source>
</evidence>
<dbReference type="RefSeq" id="WP_149736021.1">
    <property type="nucleotide sequence ID" value="NZ_FQZD01000041.1"/>
</dbReference>
<evidence type="ECO:0000256" key="4">
    <source>
        <dbReference type="ARBA" id="ARBA00022763"/>
    </source>
</evidence>
<dbReference type="Pfam" id="PF14743">
    <property type="entry name" value="DNA_ligase_OB_2"/>
    <property type="match status" value="1"/>
</dbReference>
<keyword evidence="3" id="KW-0235">DNA replication</keyword>
<dbReference type="Gene3D" id="3.30.470.30">
    <property type="entry name" value="DNA ligase/mRNA capping enzyme"/>
    <property type="match status" value="1"/>
</dbReference>
<proteinExistence type="predicted"/>
<dbReference type="Pfam" id="PF01068">
    <property type="entry name" value="DNA_ligase_A_M"/>
    <property type="match status" value="1"/>
</dbReference>
<evidence type="ECO:0000313" key="8">
    <source>
        <dbReference type="EMBL" id="SHJ82275.1"/>
    </source>
</evidence>
<keyword evidence="2 8" id="KW-0436">Ligase</keyword>
<evidence type="ECO:0000256" key="5">
    <source>
        <dbReference type="ARBA" id="ARBA00023204"/>
    </source>
</evidence>
<dbReference type="SUPFAM" id="SSF50249">
    <property type="entry name" value="Nucleic acid-binding proteins"/>
    <property type="match status" value="1"/>
</dbReference>
<keyword evidence="4" id="KW-0227">DNA damage</keyword>
<evidence type="ECO:0000256" key="2">
    <source>
        <dbReference type="ARBA" id="ARBA00022598"/>
    </source>
</evidence>
<comment type="catalytic activity">
    <reaction evidence="6">
        <text>ATP + (deoxyribonucleotide)n-3'-hydroxyl + 5'-phospho-(deoxyribonucleotide)m = (deoxyribonucleotide)n+m + AMP + diphosphate.</text>
        <dbReference type="EC" id="6.5.1.1"/>
    </reaction>
</comment>
<comment type="cofactor">
    <cofactor evidence="1">
        <name>a divalent metal cation</name>
        <dbReference type="ChEBI" id="CHEBI:60240"/>
    </cofactor>
</comment>
<accession>A0A1M6MFN3</accession>
<dbReference type="CDD" id="cd08041">
    <property type="entry name" value="OBF_kDNA_ligase_like"/>
    <property type="match status" value="1"/>
</dbReference>
<sequence length="283" mass="32050">MNFKPQLALDLSKVKVAKLVWPMFVSQKVDGVWCCAIKENDIVTTYSRTGEVFSSMRHIETELSKILQNREGIVFEAAVYSNTIPQSVVSGWVRDTKNQHLELHASCHTLLNLDNFNVPFKTSWIELRKRIESGVVERRIATFVMQTLVYSIEEAQKYANLIIQHGGEGAVLRNPRAVYQPGKRNADIIKIKKGVSFDLKVIGVYEGKGKYKGTLGGLVCCWKDDRTIEISGMTDAQRHAWWSNPEEIIGKVVQVDAMCESSKGLLREPRFKGIRLDKTEGDF</sequence>
<gene>
    <name evidence="8" type="ORF">SAMN02745170_03420</name>
</gene>
<dbReference type="GO" id="GO:0003910">
    <property type="term" value="F:DNA ligase (ATP) activity"/>
    <property type="evidence" value="ECO:0007669"/>
    <property type="project" value="UniProtKB-EC"/>
</dbReference>
<keyword evidence="9" id="KW-1185">Reference proteome</keyword>
<evidence type="ECO:0000256" key="6">
    <source>
        <dbReference type="ARBA" id="ARBA00034003"/>
    </source>
</evidence>